<comment type="caution">
    <text evidence="3">The sequence shown here is derived from an EMBL/GenBank/DDBJ whole genome shotgun (WGS) entry which is preliminary data.</text>
</comment>
<dbReference type="InterPro" id="IPR011008">
    <property type="entry name" value="Dimeric_a/b-barrel"/>
</dbReference>
<sequence length="311" mass="35509">MGRLIKNHWARLIILSAAGWQVSASIEGFFWPKVFWDFISHNLDAAVKPIPILQIINLILGIVALAWEWPLKPLAGTLPHRSIELRLLVYPLSALTCALMYQSGDVAVYYMIGMAAYFWAYSEGEVVCAIPWTLPKRSTVGKLCTTSRTHRVSNSPASFKMLKATKFESVELRVYLLYSERTSFKHALTDLAGGNRERVFRTLALQPGPDLPAQDYNDWYEQEHIPLLSEVPGWLKSTRWVLKQATSSKHSNELGGKGLSNFLSVHEWESMASFKTEEFKRATNTPWRDRIIPKLDKSLEERRNFGKGRRI</sequence>
<keyword evidence="1" id="KW-0472">Membrane</keyword>
<proteinExistence type="predicted"/>
<dbReference type="PANTHER" id="PTHR40629">
    <property type="entry name" value="PRO41 PROTEIN"/>
    <property type="match status" value="1"/>
</dbReference>
<feature type="transmembrane region" description="Helical" evidence="1">
    <location>
        <begin position="83"/>
        <end position="101"/>
    </location>
</feature>
<reference evidence="3" key="1">
    <citation type="journal article" date="2014" name="PLoS Genet.">
        <title>Signature Gene Expression Reveals Novel Clues to the Molecular Mechanisms of Dimorphic Transition in Penicillium marneffei.</title>
        <authorList>
            <person name="Yang E."/>
            <person name="Wang G."/>
            <person name="Cai J."/>
            <person name="Woo P.C."/>
            <person name="Lau S.K."/>
            <person name="Yuen K.-Y."/>
            <person name="Chow W.-N."/>
            <person name="Lin X."/>
        </authorList>
    </citation>
    <scope>NUCLEOTIDE SEQUENCE [LARGE SCALE GENOMIC DNA]</scope>
    <source>
        <strain evidence="3">PM1</strain>
    </source>
</reference>
<name>A0A093VDQ7_TALMA</name>
<keyword evidence="1" id="KW-0812">Transmembrane</keyword>
<feature type="transmembrane region" description="Helical" evidence="1">
    <location>
        <begin position="12"/>
        <end position="31"/>
    </location>
</feature>
<evidence type="ECO:0000259" key="2">
    <source>
        <dbReference type="Pfam" id="PF24853"/>
    </source>
</evidence>
<keyword evidence="1" id="KW-1133">Transmembrane helix</keyword>
<gene>
    <name evidence="3" type="ORF">GQ26_0260970</name>
</gene>
<dbReference type="AlphaFoldDB" id="A0A093VDQ7"/>
<dbReference type="Pfam" id="PF24853">
    <property type="entry name" value="DUF7727"/>
    <property type="match status" value="1"/>
</dbReference>
<evidence type="ECO:0000313" key="3">
    <source>
        <dbReference type="EMBL" id="KFX44836.1"/>
    </source>
</evidence>
<feature type="transmembrane region" description="Helical" evidence="1">
    <location>
        <begin position="51"/>
        <end position="71"/>
    </location>
</feature>
<dbReference type="HOGENOM" id="CLU_894807_0_0_1"/>
<dbReference type="PANTHER" id="PTHR40629:SF1">
    <property type="entry name" value="PRO41 PROTEIN"/>
    <property type="match status" value="1"/>
</dbReference>
<feature type="domain" description="DUF7727" evidence="2">
    <location>
        <begin position="1"/>
        <end position="125"/>
    </location>
</feature>
<organism evidence="3">
    <name type="scientific">Talaromyces marneffei PM1</name>
    <dbReference type="NCBI Taxonomy" id="1077442"/>
    <lineage>
        <taxon>Eukaryota</taxon>
        <taxon>Fungi</taxon>
        <taxon>Dikarya</taxon>
        <taxon>Ascomycota</taxon>
        <taxon>Pezizomycotina</taxon>
        <taxon>Eurotiomycetes</taxon>
        <taxon>Eurotiomycetidae</taxon>
        <taxon>Eurotiales</taxon>
        <taxon>Trichocomaceae</taxon>
        <taxon>Talaromyces</taxon>
        <taxon>Talaromyces sect. Talaromyces</taxon>
    </lineage>
</organism>
<dbReference type="SUPFAM" id="SSF54909">
    <property type="entry name" value="Dimeric alpha+beta barrel"/>
    <property type="match status" value="1"/>
</dbReference>
<dbReference type="eggNOG" id="ENOG502S16N">
    <property type="taxonomic scope" value="Eukaryota"/>
</dbReference>
<accession>A0A093VDQ7</accession>
<protein>
    <recommendedName>
        <fullName evidence="2">DUF7727 domain-containing protein</fullName>
    </recommendedName>
</protein>
<evidence type="ECO:0000256" key="1">
    <source>
        <dbReference type="SAM" id="Phobius"/>
    </source>
</evidence>
<dbReference type="InterPro" id="IPR056144">
    <property type="entry name" value="DUF7727"/>
</dbReference>
<dbReference type="EMBL" id="JPOX01000026">
    <property type="protein sequence ID" value="KFX44836.1"/>
    <property type="molecule type" value="Genomic_DNA"/>
</dbReference>